<dbReference type="AlphaFoldDB" id="G0NPB2"/>
<dbReference type="PANTHER" id="PTHR47629">
    <property type="entry name" value="C-TYPE LECTIN-RELATED"/>
    <property type="match status" value="1"/>
</dbReference>
<dbReference type="PANTHER" id="PTHR47629:SF13">
    <property type="entry name" value="CW DOMAIN-CONTAINING PROTEIN-RELATED"/>
    <property type="match status" value="1"/>
</dbReference>
<organism evidence="3">
    <name type="scientific">Caenorhabditis brenneri</name>
    <name type="common">Nematode worm</name>
    <dbReference type="NCBI Taxonomy" id="135651"/>
    <lineage>
        <taxon>Eukaryota</taxon>
        <taxon>Metazoa</taxon>
        <taxon>Ecdysozoa</taxon>
        <taxon>Nematoda</taxon>
        <taxon>Chromadorea</taxon>
        <taxon>Rhabditida</taxon>
        <taxon>Rhabditina</taxon>
        <taxon>Rhabditomorpha</taxon>
        <taxon>Rhabditoidea</taxon>
        <taxon>Rhabditidae</taxon>
        <taxon>Peloderinae</taxon>
        <taxon>Caenorhabditis</taxon>
    </lineage>
</organism>
<name>G0NPB2_CAEBE</name>
<protein>
    <recommendedName>
        <fullName evidence="1">PAN-3 domain-containing protein</fullName>
    </recommendedName>
</protein>
<evidence type="ECO:0000313" key="3">
    <source>
        <dbReference type="Proteomes" id="UP000008068"/>
    </source>
</evidence>
<dbReference type="EMBL" id="GL379920">
    <property type="protein sequence ID" value="EGT35220.1"/>
    <property type="molecule type" value="Genomic_DNA"/>
</dbReference>
<feature type="domain" description="PAN-3" evidence="1">
    <location>
        <begin position="1"/>
        <end position="120"/>
    </location>
</feature>
<sequence>MVKMYGKVTDARGAFDYSPPEEDEDQMKSCINYCYESQDCILASFDMASGKCQYYNYTSSSSPVTVKNLTEDSGLYIAIKTTSLGEADTCPVTSDEIGLTYQTPDKKDLPWNQVESGVWEFSGCKSLYQRFTRSSGSSLCLITAKAYEATREVAKKKCEFFDSVVTGVESMEEAEWISNKILYGGYRSYAAGQESEYVEPGPFYYWIDGERVGGGVTNYIYADGMTKEGNEVLTTSGVFSADENEVENVPRCLILVATRNATVKIIDVSCDTYNSAQGVVCAYKLE</sequence>
<proteinExistence type="predicted"/>
<evidence type="ECO:0000313" key="2">
    <source>
        <dbReference type="EMBL" id="EGT35220.1"/>
    </source>
</evidence>
<dbReference type="Pfam" id="PF08277">
    <property type="entry name" value="PAN_3"/>
    <property type="match status" value="1"/>
</dbReference>
<dbReference type="Proteomes" id="UP000008068">
    <property type="component" value="Unassembled WGS sequence"/>
</dbReference>
<keyword evidence="3" id="KW-1185">Reference proteome</keyword>
<dbReference type="InParanoid" id="G0NPB2"/>
<dbReference type="SMART" id="SM00605">
    <property type="entry name" value="CW"/>
    <property type="match status" value="1"/>
</dbReference>
<dbReference type="OrthoDB" id="5906532at2759"/>
<evidence type="ECO:0000259" key="1">
    <source>
        <dbReference type="SMART" id="SM00605"/>
    </source>
</evidence>
<dbReference type="InterPro" id="IPR016187">
    <property type="entry name" value="CTDL_fold"/>
</dbReference>
<dbReference type="SUPFAM" id="SSF56436">
    <property type="entry name" value="C-type lectin-like"/>
    <property type="match status" value="1"/>
</dbReference>
<dbReference type="InterPro" id="IPR006583">
    <property type="entry name" value="PAN-3_domain"/>
</dbReference>
<dbReference type="HOGENOM" id="CLU_078891_0_0_1"/>
<gene>
    <name evidence="2" type="ORF">CAEBREN_20405</name>
</gene>
<reference evidence="3" key="1">
    <citation type="submission" date="2011-07" db="EMBL/GenBank/DDBJ databases">
        <authorList>
            <consortium name="Caenorhabditis brenneri Sequencing and Analysis Consortium"/>
            <person name="Wilson R.K."/>
        </authorList>
    </citation>
    <scope>NUCLEOTIDE SEQUENCE [LARGE SCALE GENOMIC DNA]</scope>
    <source>
        <strain evidence="3">PB2801</strain>
    </source>
</reference>
<dbReference type="Gene3D" id="3.50.4.10">
    <property type="entry name" value="Hepatocyte Growth Factor"/>
    <property type="match status" value="1"/>
</dbReference>
<dbReference type="eggNOG" id="KOG4297">
    <property type="taxonomic scope" value="Eukaryota"/>
</dbReference>
<accession>G0NPB2</accession>